<comment type="caution">
    <text evidence="11">The sequence shown here is derived from an EMBL/GenBank/DDBJ whole genome shotgun (WGS) entry which is preliminary data.</text>
</comment>
<dbReference type="PANTHER" id="PTHR33751">
    <property type="entry name" value="CBB3-TYPE CYTOCHROME C OXIDASE SUBUNIT FIXP"/>
    <property type="match status" value="1"/>
</dbReference>
<comment type="subcellular location">
    <subcellularLocation>
        <location evidence="1">Periplasm</location>
    </subcellularLocation>
</comment>
<keyword evidence="9" id="KW-0732">Signal</keyword>
<dbReference type="PROSITE" id="PS51007">
    <property type="entry name" value="CYTC"/>
    <property type="match status" value="2"/>
</dbReference>
<evidence type="ECO:0000313" key="12">
    <source>
        <dbReference type="Proteomes" id="UP001597128"/>
    </source>
</evidence>
<evidence type="ECO:0000256" key="5">
    <source>
        <dbReference type="ARBA" id="ARBA00022764"/>
    </source>
</evidence>
<sequence>MLKSFKAGLLVLLVTGIQPAFAEEAATTEAAPAVNSPEKVVQNVCAACHGADGNSVITANPKLAGQHPEYLLKQLTNFKDGTRANAVMSGMASALSQEDMEGVAKYFSSQSIKLAKAKENGKGSLGEKIYRGGIAATKTPACAACHGVTGAGLPKQFPRLAGQHTEYTVQQLRTFRTGERANAPMMATIAAKMSDAEMQAVADYIQGLR</sequence>
<dbReference type="PRINTS" id="PR00605">
    <property type="entry name" value="CYTCHROMECIC"/>
</dbReference>
<evidence type="ECO:0000256" key="8">
    <source>
        <dbReference type="PROSITE-ProRule" id="PRU00433"/>
    </source>
</evidence>
<dbReference type="PANTHER" id="PTHR33751:SF9">
    <property type="entry name" value="CYTOCHROME C4"/>
    <property type="match status" value="1"/>
</dbReference>
<organism evidence="11 12">
    <name type="scientific">Methylophilus luteus</name>
    <dbReference type="NCBI Taxonomy" id="640108"/>
    <lineage>
        <taxon>Bacteria</taxon>
        <taxon>Pseudomonadati</taxon>
        <taxon>Pseudomonadota</taxon>
        <taxon>Betaproteobacteria</taxon>
        <taxon>Nitrosomonadales</taxon>
        <taxon>Methylophilaceae</taxon>
        <taxon>Methylophilus</taxon>
    </lineage>
</organism>
<evidence type="ECO:0000259" key="10">
    <source>
        <dbReference type="PROSITE" id="PS51007"/>
    </source>
</evidence>
<keyword evidence="5" id="KW-0574">Periplasm</keyword>
<keyword evidence="6" id="KW-0249">Electron transport</keyword>
<evidence type="ECO:0000256" key="3">
    <source>
        <dbReference type="ARBA" id="ARBA00022617"/>
    </source>
</evidence>
<dbReference type="InterPro" id="IPR008168">
    <property type="entry name" value="Cyt_C_IC"/>
</dbReference>
<evidence type="ECO:0000313" key="11">
    <source>
        <dbReference type="EMBL" id="MFD0913679.1"/>
    </source>
</evidence>
<feature type="domain" description="Cytochrome c" evidence="10">
    <location>
        <begin position="121"/>
        <end position="209"/>
    </location>
</feature>
<name>A0ABW3FA57_9PROT</name>
<protein>
    <submittedName>
        <fullName evidence="11">C-type cytochrome</fullName>
    </submittedName>
</protein>
<dbReference type="Proteomes" id="UP001597128">
    <property type="component" value="Unassembled WGS sequence"/>
</dbReference>
<gene>
    <name evidence="11" type="ORF">ACFQ1Z_09005</name>
</gene>
<feature type="signal peptide" evidence="9">
    <location>
        <begin position="1"/>
        <end position="22"/>
    </location>
</feature>
<evidence type="ECO:0000256" key="7">
    <source>
        <dbReference type="ARBA" id="ARBA00023004"/>
    </source>
</evidence>
<dbReference type="PIRSF" id="PIRSF000005">
    <property type="entry name" value="Cytochrome_c4"/>
    <property type="match status" value="1"/>
</dbReference>
<proteinExistence type="predicted"/>
<evidence type="ECO:0000256" key="1">
    <source>
        <dbReference type="ARBA" id="ARBA00004418"/>
    </source>
</evidence>
<dbReference type="Gene3D" id="1.10.760.10">
    <property type="entry name" value="Cytochrome c-like domain"/>
    <property type="match status" value="2"/>
</dbReference>
<dbReference type="SUPFAM" id="SSF46626">
    <property type="entry name" value="Cytochrome c"/>
    <property type="match status" value="2"/>
</dbReference>
<dbReference type="InterPro" id="IPR009056">
    <property type="entry name" value="Cyt_c-like_dom"/>
</dbReference>
<evidence type="ECO:0000256" key="6">
    <source>
        <dbReference type="ARBA" id="ARBA00022982"/>
    </source>
</evidence>
<dbReference type="Pfam" id="PF13442">
    <property type="entry name" value="Cytochrome_CBB3"/>
    <property type="match status" value="1"/>
</dbReference>
<keyword evidence="12" id="KW-1185">Reference proteome</keyword>
<dbReference type="Pfam" id="PF00034">
    <property type="entry name" value="Cytochrom_C"/>
    <property type="match status" value="1"/>
</dbReference>
<keyword evidence="3 8" id="KW-0349">Heme</keyword>
<evidence type="ECO:0000256" key="9">
    <source>
        <dbReference type="SAM" id="SignalP"/>
    </source>
</evidence>
<dbReference type="InterPro" id="IPR036909">
    <property type="entry name" value="Cyt_c-like_dom_sf"/>
</dbReference>
<evidence type="ECO:0000256" key="4">
    <source>
        <dbReference type="ARBA" id="ARBA00022723"/>
    </source>
</evidence>
<feature type="domain" description="Cytochrome c" evidence="10">
    <location>
        <begin position="32"/>
        <end position="111"/>
    </location>
</feature>
<dbReference type="InterPro" id="IPR024167">
    <property type="entry name" value="Cytochrome_c4-like"/>
</dbReference>
<keyword evidence="2" id="KW-0813">Transport</keyword>
<evidence type="ECO:0000256" key="2">
    <source>
        <dbReference type="ARBA" id="ARBA00022448"/>
    </source>
</evidence>
<dbReference type="RefSeq" id="WP_379057055.1">
    <property type="nucleotide sequence ID" value="NZ_JBHTKB010000001.1"/>
</dbReference>
<feature type="chain" id="PRO_5047422645" evidence="9">
    <location>
        <begin position="23"/>
        <end position="209"/>
    </location>
</feature>
<accession>A0ABW3FA57</accession>
<dbReference type="InterPro" id="IPR050597">
    <property type="entry name" value="Cytochrome_c_Oxidase_Subunit"/>
</dbReference>
<reference evidence="12" key="1">
    <citation type="journal article" date="2019" name="Int. J. Syst. Evol. Microbiol.">
        <title>The Global Catalogue of Microorganisms (GCM) 10K type strain sequencing project: providing services to taxonomists for standard genome sequencing and annotation.</title>
        <authorList>
            <consortium name="The Broad Institute Genomics Platform"/>
            <consortium name="The Broad Institute Genome Sequencing Center for Infectious Disease"/>
            <person name="Wu L."/>
            <person name="Ma J."/>
        </authorList>
    </citation>
    <scope>NUCLEOTIDE SEQUENCE [LARGE SCALE GENOMIC DNA]</scope>
    <source>
        <strain evidence="12">CCUG 58412</strain>
    </source>
</reference>
<dbReference type="EMBL" id="JBHTKB010000001">
    <property type="protein sequence ID" value="MFD0913679.1"/>
    <property type="molecule type" value="Genomic_DNA"/>
</dbReference>
<keyword evidence="4 8" id="KW-0479">Metal-binding</keyword>
<keyword evidence="7 8" id="KW-0408">Iron</keyword>